<feature type="signal peptide" evidence="1">
    <location>
        <begin position="1"/>
        <end position="25"/>
    </location>
</feature>
<name>A0A509EDU1_9HYPH</name>
<dbReference type="EMBL" id="CABFPH010000021">
    <property type="protein sequence ID" value="VUD71373.1"/>
    <property type="molecule type" value="Genomic_DNA"/>
</dbReference>
<reference evidence="2 3" key="1">
    <citation type="submission" date="2019-06" db="EMBL/GenBank/DDBJ databases">
        <authorList>
            <person name="Rodrigo-Torres L."/>
            <person name="Arahal R. D."/>
            <person name="Lucena T."/>
        </authorList>
    </citation>
    <scope>NUCLEOTIDE SEQUENCE [LARGE SCALE GENOMIC DNA]</scope>
    <source>
        <strain evidence="2 3">SB0023/3</strain>
    </source>
</reference>
<sequence length="202" mass="21218">MFRTAIGTALAALAAALALSGSAGAVNGLSRIRGTVEMRTDDTLVVRRYDGGTVTAYMNPKTRLLIASPSRVRDIKPESYISVISEPQGEGRAVREIALYSPSERGFEAGSQPWDTGPGATLTGGWIADRTGTDPVHVRLRHGDETPSFTLPRGTPTTQIGPGERALLVPGANVVIFARTDGQGLLNADTIAVGRLGVRPAL</sequence>
<proteinExistence type="predicted"/>
<feature type="chain" id="PRO_5021350741" description="DUF5666 domain-containing protein" evidence="1">
    <location>
        <begin position="26"/>
        <end position="202"/>
    </location>
</feature>
<organism evidence="2 3">
    <name type="scientific">Methylobacterium symbioticum</name>
    <dbReference type="NCBI Taxonomy" id="2584084"/>
    <lineage>
        <taxon>Bacteria</taxon>
        <taxon>Pseudomonadati</taxon>
        <taxon>Pseudomonadota</taxon>
        <taxon>Alphaproteobacteria</taxon>
        <taxon>Hyphomicrobiales</taxon>
        <taxon>Methylobacteriaceae</taxon>
        <taxon>Methylobacterium</taxon>
    </lineage>
</organism>
<gene>
    <name evidence="2" type="ORF">MET9862_01953</name>
</gene>
<protein>
    <recommendedName>
        <fullName evidence="4">DUF5666 domain-containing protein</fullName>
    </recommendedName>
</protein>
<evidence type="ECO:0000256" key="1">
    <source>
        <dbReference type="SAM" id="SignalP"/>
    </source>
</evidence>
<dbReference type="OrthoDB" id="9799947at2"/>
<evidence type="ECO:0000313" key="3">
    <source>
        <dbReference type="Proteomes" id="UP000410984"/>
    </source>
</evidence>
<keyword evidence="3" id="KW-1185">Reference proteome</keyword>
<keyword evidence="1" id="KW-0732">Signal</keyword>
<dbReference type="Proteomes" id="UP000410984">
    <property type="component" value="Unassembled WGS sequence"/>
</dbReference>
<evidence type="ECO:0000313" key="2">
    <source>
        <dbReference type="EMBL" id="VUD71373.1"/>
    </source>
</evidence>
<evidence type="ECO:0008006" key="4">
    <source>
        <dbReference type="Google" id="ProtNLM"/>
    </source>
</evidence>
<accession>A0A509EDU1</accession>
<dbReference type="RefSeq" id="WP_142582808.1">
    <property type="nucleotide sequence ID" value="NZ_CABFPH010000021.1"/>
</dbReference>
<dbReference type="AlphaFoldDB" id="A0A509EDU1"/>